<dbReference type="EMBL" id="BJZV01000023">
    <property type="protein sequence ID" value="GEP11767.1"/>
    <property type="molecule type" value="Genomic_DNA"/>
</dbReference>
<organism evidence="1 2">
    <name type="scientific">Methylobacterium gnaphalii</name>
    <dbReference type="NCBI Taxonomy" id="1010610"/>
    <lineage>
        <taxon>Bacteria</taxon>
        <taxon>Pseudomonadati</taxon>
        <taxon>Pseudomonadota</taxon>
        <taxon>Alphaproteobacteria</taxon>
        <taxon>Hyphomicrobiales</taxon>
        <taxon>Methylobacteriaceae</taxon>
        <taxon>Methylobacterium</taxon>
    </lineage>
</organism>
<accession>A0A512JP84</accession>
<gene>
    <name evidence="1" type="ORF">MGN01_36120</name>
</gene>
<comment type="caution">
    <text evidence="1">The sequence shown here is derived from an EMBL/GenBank/DDBJ whole genome shotgun (WGS) entry which is preliminary data.</text>
</comment>
<evidence type="ECO:0000313" key="2">
    <source>
        <dbReference type="Proteomes" id="UP000321750"/>
    </source>
</evidence>
<dbReference type="AlphaFoldDB" id="A0A512JP84"/>
<protein>
    <submittedName>
        <fullName evidence="1">Uncharacterized protein</fullName>
    </submittedName>
</protein>
<evidence type="ECO:0000313" key="1">
    <source>
        <dbReference type="EMBL" id="GEP11767.1"/>
    </source>
</evidence>
<dbReference type="Proteomes" id="UP000321750">
    <property type="component" value="Unassembled WGS sequence"/>
</dbReference>
<sequence>MFQHRLLAEFGITRRQLEALRALRTNPTGLRREAYPRVMPPLVVRGYAEVRPSVAEDPHERVPAWFLTPAGQRVLRAFGTGELNWAT</sequence>
<proteinExistence type="predicted"/>
<name>A0A512JP84_9HYPH</name>
<reference evidence="1 2" key="1">
    <citation type="submission" date="2019-07" db="EMBL/GenBank/DDBJ databases">
        <title>Whole genome shotgun sequence of Methylobacterium gnaphalii NBRC 107716.</title>
        <authorList>
            <person name="Hosoyama A."/>
            <person name="Uohara A."/>
            <person name="Ohji S."/>
            <person name="Ichikawa N."/>
        </authorList>
    </citation>
    <scope>NUCLEOTIDE SEQUENCE [LARGE SCALE GENOMIC DNA]</scope>
    <source>
        <strain evidence="1 2">NBRC 107716</strain>
    </source>
</reference>
<keyword evidence="2" id="KW-1185">Reference proteome</keyword>